<evidence type="ECO:0000313" key="2">
    <source>
        <dbReference type="Proteomes" id="UP000830768"/>
    </source>
</evidence>
<organism evidence="1 2">
    <name type="scientific">Fusarium solani subsp. cucurbitae</name>
    <name type="common">Neocosmosporum cucurbitae</name>
    <dbReference type="NCBI Taxonomy" id="2747967"/>
    <lineage>
        <taxon>Eukaryota</taxon>
        <taxon>Fungi</taxon>
        <taxon>Dikarya</taxon>
        <taxon>Ascomycota</taxon>
        <taxon>Pezizomycotina</taxon>
        <taxon>Sordariomycetes</taxon>
        <taxon>Hypocreomycetidae</taxon>
        <taxon>Hypocreales</taxon>
        <taxon>Nectriaceae</taxon>
        <taxon>Fusarium</taxon>
        <taxon>Fusarium solani species complex</taxon>
    </lineage>
</organism>
<reference evidence="1" key="1">
    <citation type="submission" date="2021-11" db="EMBL/GenBank/DDBJ databases">
        <title>Fusarium solani-melongenae Genome sequencing and assembly.</title>
        <authorList>
            <person name="Xie S."/>
            <person name="Huang L."/>
            <person name="Zhang X."/>
        </authorList>
    </citation>
    <scope>NUCLEOTIDE SEQUENCE</scope>
    <source>
        <strain evidence="1">CRI 24-3</strain>
    </source>
</reference>
<proteinExistence type="predicted"/>
<protein>
    <submittedName>
        <fullName evidence="1">Uncharacterized protein</fullName>
    </submittedName>
</protein>
<dbReference type="Proteomes" id="UP000830768">
    <property type="component" value="Chromosome 13"/>
</dbReference>
<accession>A0ACD3ZQS5</accession>
<gene>
    <name evidence="1" type="ORF">LCI18_014491</name>
</gene>
<name>A0ACD3ZQS5_FUSSC</name>
<dbReference type="EMBL" id="CP090041">
    <property type="protein sequence ID" value="UPL03557.1"/>
    <property type="molecule type" value="Genomic_DNA"/>
</dbReference>
<evidence type="ECO:0000313" key="1">
    <source>
        <dbReference type="EMBL" id="UPL03557.1"/>
    </source>
</evidence>
<keyword evidence="2" id="KW-1185">Reference proteome</keyword>
<sequence length="502" mass="55592">MHHKRIACGLLAALVSCAWAAVNTDVSQLTHDTFDDFIESNNLVLTEFYASWCGHCKALAPEYEEAAASLRDKNIKLAKVDCDEEPDLCKKYDVKGYPTLKAFRGLENISPYTGQRNAAAIASYMIKHSRPAVSVLTKDTLMEFKTAEKIVIVAYINTNDPASNQTFTKLAEDLRDNYLFGTINDAAVAEAEGVKAPAMIVYKSFDEGKNVFTEKFEKNTMNSFIVSAATPFIGEVDPETYPAYMSAGIPLAYIFSETSEERDEFRDAIRPIAEKYKGKINFATIDAKSFGAHASALNLENKFPSFVIHDIAKNQKFPFDQGKQITHDHIAKFVKTFSEGKLEASIKSEPIPKTQEGPVTVVVAKNYNDIVLDDTKDVLIEFYAHWCGHCKALAPKYEELATQFAASDFKDKVVIAKVDATKNDVPDEVSGYPTIKLYPAGAKDAPVTYQGSRTVEDLANFIKEHGKHKAEPSVKEEATEEDAVATNSEEQTEGKSEGHHEL</sequence>